<dbReference type="Proteomes" id="UP000466442">
    <property type="component" value="Linkage Group LG1"/>
</dbReference>
<accession>A0A6A4JXP8</accession>
<dbReference type="Pfam" id="PF22936">
    <property type="entry name" value="Pol_BBD"/>
    <property type="match status" value="1"/>
</dbReference>
<proteinExistence type="predicted"/>
<protein>
    <recommendedName>
        <fullName evidence="2">Retrovirus-related Pol polyprotein from transposon TNT 1-94-like beta-barrel domain-containing protein</fullName>
    </recommendedName>
</protein>
<dbReference type="PANTHER" id="PTHR47592">
    <property type="entry name" value="PBF68 PROTEIN"/>
    <property type="match status" value="1"/>
</dbReference>
<feature type="domain" description="Retrovirus-related Pol polyprotein from transposon TNT 1-94-like beta-barrel" evidence="2">
    <location>
        <begin position="310"/>
        <end position="394"/>
    </location>
</feature>
<evidence type="ECO:0000256" key="1">
    <source>
        <dbReference type="SAM" id="MobiDB-lite"/>
    </source>
</evidence>
<sequence>MEFTEGIKPLQGAKDWPFWKDRIMDVLELFNAVEIVERTRENPVLSDDPTKTEKDDLIAYNKAASKAKIVISQCVSDDLHQRISGRLSAKEAWDILVAQFDNKAEDQLVRQCLDFFNMEWDESEDAPSVLTRVKNQHREFAAGLRTRKVETVDELLELLFVSKVFHILPKRFESFKSSYLLMKANEAKKIEDISSAVILNERNINPPSKSSDNLYAKNKVGHKNDSRGNLIKTKATTNCKYCSAKGHWLRECVKWKADGRPPYPARAGNPDKTPDGSRGETSSNTDEPNSNIALISISSDVNIATTNDTWWVDNGATRHITLNLNWLTAYEPFPESSNASVKATGKELIRALGSGTIEVVNCTGGKLNKITLNDIWYVPEISRNLVSVLAAHDRNPGSKFESNDSDCQFSINDLVVFSGTRSPGGTLYRASFYAVQPSEVCAQALP</sequence>
<name>A0A6A4JXP8_APOLU</name>
<dbReference type="PANTHER" id="PTHR47592:SF27">
    <property type="entry name" value="OS08G0421700 PROTEIN"/>
    <property type="match status" value="1"/>
</dbReference>
<evidence type="ECO:0000259" key="2">
    <source>
        <dbReference type="Pfam" id="PF22936"/>
    </source>
</evidence>
<dbReference type="InterPro" id="IPR054722">
    <property type="entry name" value="PolX-like_BBD"/>
</dbReference>
<dbReference type="Pfam" id="PF14223">
    <property type="entry name" value="Retrotran_gag_2"/>
    <property type="match status" value="1"/>
</dbReference>
<feature type="region of interest" description="Disordered" evidence="1">
    <location>
        <begin position="260"/>
        <end position="290"/>
    </location>
</feature>
<feature type="compositionally biased region" description="Polar residues" evidence="1">
    <location>
        <begin position="279"/>
        <end position="290"/>
    </location>
</feature>
<dbReference type="OrthoDB" id="6624323at2759"/>
<dbReference type="AlphaFoldDB" id="A0A6A4JXP8"/>
<gene>
    <name evidence="3" type="ORF">GE061_001663</name>
</gene>
<keyword evidence="4" id="KW-1185">Reference proteome</keyword>
<reference evidence="3" key="1">
    <citation type="journal article" date="2021" name="Mol. Ecol. Resour.">
        <title>Apolygus lucorum genome provides insights into omnivorousness and mesophyll feeding.</title>
        <authorList>
            <person name="Liu Y."/>
            <person name="Liu H."/>
            <person name="Wang H."/>
            <person name="Huang T."/>
            <person name="Liu B."/>
            <person name="Yang B."/>
            <person name="Yin L."/>
            <person name="Li B."/>
            <person name="Zhang Y."/>
            <person name="Zhang S."/>
            <person name="Jiang F."/>
            <person name="Zhang X."/>
            <person name="Ren Y."/>
            <person name="Wang B."/>
            <person name="Wang S."/>
            <person name="Lu Y."/>
            <person name="Wu K."/>
            <person name="Fan W."/>
            <person name="Wang G."/>
        </authorList>
    </citation>
    <scope>NUCLEOTIDE SEQUENCE</scope>
    <source>
        <strain evidence="3">12Hb</strain>
    </source>
</reference>
<dbReference type="EMBL" id="WIXP02000001">
    <property type="protein sequence ID" value="KAF6217309.1"/>
    <property type="molecule type" value="Genomic_DNA"/>
</dbReference>
<comment type="caution">
    <text evidence="3">The sequence shown here is derived from an EMBL/GenBank/DDBJ whole genome shotgun (WGS) entry which is preliminary data.</text>
</comment>
<organism evidence="3 4">
    <name type="scientific">Apolygus lucorum</name>
    <name type="common">Small green plant bug</name>
    <name type="synonym">Lygocoris lucorum</name>
    <dbReference type="NCBI Taxonomy" id="248454"/>
    <lineage>
        <taxon>Eukaryota</taxon>
        <taxon>Metazoa</taxon>
        <taxon>Ecdysozoa</taxon>
        <taxon>Arthropoda</taxon>
        <taxon>Hexapoda</taxon>
        <taxon>Insecta</taxon>
        <taxon>Pterygota</taxon>
        <taxon>Neoptera</taxon>
        <taxon>Paraneoptera</taxon>
        <taxon>Hemiptera</taxon>
        <taxon>Heteroptera</taxon>
        <taxon>Panheteroptera</taxon>
        <taxon>Cimicomorpha</taxon>
        <taxon>Miridae</taxon>
        <taxon>Mirini</taxon>
        <taxon>Apolygus</taxon>
    </lineage>
</organism>
<evidence type="ECO:0000313" key="3">
    <source>
        <dbReference type="EMBL" id="KAF6217309.1"/>
    </source>
</evidence>
<evidence type="ECO:0000313" key="4">
    <source>
        <dbReference type="Proteomes" id="UP000466442"/>
    </source>
</evidence>